<protein>
    <submittedName>
        <fullName evidence="2">Uncharacterized protein</fullName>
    </submittedName>
</protein>
<keyword evidence="3" id="KW-1185">Reference proteome</keyword>
<organism evidence="2 3">
    <name type="scientific">Elysia marginata</name>
    <dbReference type="NCBI Taxonomy" id="1093978"/>
    <lineage>
        <taxon>Eukaryota</taxon>
        <taxon>Metazoa</taxon>
        <taxon>Spiralia</taxon>
        <taxon>Lophotrochozoa</taxon>
        <taxon>Mollusca</taxon>
        <taxon>Gastropoda</taxon>
        <taxon>Heterobranchia</taxon>
        <taxon>Euthyneura</taxon>
        <taxon>Panpulmonata</taxon>
        <taxon>Sacoglossa</taxon>
        <taxon>Placobranchoidea</taxon>
        <taxon>Plakobranchidae</taxon>
        <taxon>Elysia</taxon>
    </lineage>
</organism>
<proteinExistence type="predicted"/>
<dbReference type="AlphaFoldDB" id="A0AAV4IJ99"/>
<dbReference type="Proteomes" id="UP000762676">
    <property type="component" value="Unassembled WGS sequence"/>
</dbReference>
<name>A0AAV4IJ99_9GAST</name>
<evidence type="ECO:0000313" key="2">
    <source>
        <dbReference type="EMBL" id="GFS10563.1"/>
    </source>
</evidence>
<comment type="caution">
    <text evidence="2">The sequence shown here is derived from an EMBL/GenBank/DDBJ whole genome shotgun (WGS) entry which is preliminary data.</text>
</comment>
<accession>A0AAV4IJ99</accession>
<evidence type="ECO:0000256" key="1">
    <source>
        <dbReference type="SAM" id="MobiDB-lite"/>
    </source>
</evidence>
<reference evidence="2 3" key="1">
    <citation type="journal article" date="2021" name="Elife">
        <title>Chloroplast acquisition without the gene transfer in kleptoplastic sea slugs, Plakobranchus ocellatus.</title>
        <authorList>
            <person name="Maeda T."/>
            <person name="Takahashi S."/>
            <person name="Yoshida T."/>
            <person name="Shimamura S."/>
            <person name="Takaki Y."/>
            <person name="Nagai Y."/>
            <person name="Toyoda A."/>
            <person name="Suzuki Y."/>
            <person name="Arimoto A."/>
            <person name="Ishii H."/>
            <person name="Satoh N."/>
            <person name="Nishiyama T."/>
            <person name="Hasebe M."/>
            <person name="Maruyama T."/>
            <person name="Minagawa J."/>
            <person name="Obokata J."/>
            <person name="Shigenobu S."/>
        </authorList>
    </citation>
    <scope>NUCLEOTIDE SEQUENCE [LARGE SCALE GENOMIC DNA]</scope>
</reference>
<evidence type="ECO:0000313" key="3">
    <source>
        <dbReference type="Proteomes" id="UP000762676"/>
    </source>
</evidence>
<dbReference type="EMBL" id="BMAT01006342">
    <property type="protein sequence ID" value="GFS10563.1"/>
    <property type="molecule type" value="Genomic_DNA"/>
</dbReference>
<sequence>MWSVALPGKKIGVSGKENSELQQQRKKKKHPDLLQIACSFRQSLPTTRSVAGLWCSRQSRVTQRARMTSPDAGHLYAMFRSRDLT</sequence>
<feature type="region of interest" description="Disordered" evidence="1">
    <location>
        <begin position="1"/>
        <end position="28"/>
    </location>
</feature>
<gene>
    <name evidence="2" type="ORF">ElyMa_003064300</name>
</gene>